<feature type="transmembrane region" description="Helical" evidence="1">
    <location>
        <begin position="81"/>
        <end position="100"/>
    </location>
</feature>
<feature type="transmembrane region" description="Helical" evidence="1">
    <location>
        <begin position="164"/>
        <end position="185"/>
    </location>
</feature>
<accession>A0A1L7RE76</accession>
<sequence length="197" mass="20334">MKLYVRSRRLLAAGALMAVIAVISAVIGTNMLTLVSRGDPVAVPYLLVLDAFIAVLAVGSLGSPVPAMDRGDVGVVARARWLHLAGMGALGLLLVVAASLPRSGMGALEAGRAYLAWLGLALLAAGILRESLAAIGPLAGFFVIAWFGHPAGAPAPWNWEQAPATMLTSWLVAAGLLAAGLLTCARRWRGDLGLPRP</sequence>
<keyword evidence="1" id="KW-1133">Transmembrane helix</keyword>
<proteinExistence type="predicted"/>
<evidence type="ECO:0000256" key="1">
    <source>
        <dbReference type="SAM" id="Phobius"/>
    </source>
</evidence>
<dbReference type="RefSeq" id="WP_210581774.1">
    <property type="nucleotide sequence ID" value="NZ_LK995540.1"/>
</dbReference>
<feature type="transmembrane region" description="Helical" evidence="1">
    <location>
        <begin position="135"/>
        <end position="152"/>
    </location>
</feature>
<reference evidence="2" key="1">
    <citation type="submission" date="2014-07" db="EMBL/GenBank/DDBJ databases">
        <authorList>
            <person name="Zhang J.E."/>
            <person name="Yang H."/>
            <person name="Guo J."/>
            <person name="Deng Z."/>
            <person name="Luo H."/>
            <person name="Luo M."/>
            <person name="Zhao B."/>
        </authorList>
    </citation>
    <scope>NUCLEOTIDE SEQUENCE</scope>
    <source>
        <strain evidence="2">AM4</strain>
    </source>
</reference>
<keyword evidence="1" id="KW-0812">Transmembrane</keyword>
<dbReference type="EMBL" id="LK995540">
    <property type="protein sequence ID" value="CED92355.1"/>
    <property type="molecule type" value="Genomic_DNA"/>
</dbReference>
<feature type="transmembrane region" description="Helical" evidence="1">
    <location>
        <begin position="112"/>
        <end position="128"/>
    </location>
</feature>
<organism evidence="2">
    <name type="scientific">Actinomyces succiniciruminis</name>
    <dbReference type="NCBI Taxonomy" id="1522002"/>
    <lineage>
        <taxon>Bacteria</taxon>
        <taxon>Bacillati</taxon>
        <taxon>Actinomycetota</taxon>
        <taxon>Actinomycetes</taxon>
        <taxon>Actinomycetales</taxon>
        <taxon>Actinomycetaceae</taxon>
        <taxon>Actinomyces</taxon>
    </lineage>
</organism>
<name>A0A1L7RE76_9ACTO</name>
<keyword evidence="1" id="KW-0472">Membrane</keyword>
<evidence type="ECO:0000313" key="2">
    <source>
        <dbReference type="EMBL" id="CED92355.1"/>
    </source>
</evidence>
<protein>
    <submittedName>
        <fullName evidence="2">Uncharacterized protein</fullName>
    </submittedName>
</protein>
<dbReference type="AlphaFoldDB" id="A0A1L7RE76"/>
<gene>
    <name evidence="2" type="ORF">AAM4_2523</name>
</gene>
<feature type="transmembrane region" description="Helical" evidence="1">
    <location>
        <begin position="41"/>
        <end position="61"/>
    </location>
</feature>